<dbReference type="CDD" id="cd07570">
    <property type="entry name" value="GAT_Gln-NAD-synth"/>
    <property type="match status" value="1"/>
</dbReference>
<dbReference type="PANTHER" id="PTHR23090">
    <property type="entry name" value="NH 3 /GLUTAMINE-DEPENDENT NAD + SYNTHETASE"/>
    <property type="match status" value="1"/>
</dbReference>
<dbReference type="HAMAP" id="MF_02090">
    <property type="entry name" value="NadE_glutamine_dep"/>
    <property type="match status" value="1"/>
</dbReference>
<feature type="binding site" evidence="7">
    <location>
        <position position="520"/>
    </location>
    <ligand>
        <name>deamido-NAD(+)</name>
        <dbReference type="ChEBI" id="CHEBI:58437"/>
        <note>ligand shared between two neighboring subunits</note>
    </ligand>
</feature>
<evidence type="ECO:0000256" key="3">
    <source>
        <dbReference type="ARBA" id="ARBA00022598"/>
    </source>
</evidence>
<dbReference type="SUPFAM" id="SSF56317">
    <property type="entry name" value="Carbon-nitrogen hydrolase"/>
    <property type="match status" value="1"/>
</dbReference>
<evidence type="ECO:0000256" key="1">
    <source>
        <dbReference type="ARBA" id="ARBA00005188"/>
    </source>
</evidence>
<dbReference type="EMBL" id="BAABRI010000001">
    <property type="protein sequence ID" value="GAA5481105.1"/>
    <property type="molecule type" value="Genomic_DNA"/>
</dbReference>
<dbReference type="InterPro" id="IPR036526">
    <property type="entry name" value="C-N_Hydrolase_sf"/>
</dbReference>
<comment type="catalytic activity">
    <reaction evidence="7 8">
        <text>deamido-NAD(+) + L-glutamine + ATP + H2O = L-glutamate + AMP + diphosphate + NAD(+) + H(+)</text>
        <dbReference type="Rhea" id="RHEA:24384"/>
        <dbReference type="ChEBI" id="CHEBI:15377"/>
        <dbReference type="ChEBI" id="CHEBI:15378"/>
        <dbReference type="ChEBI" id="CHEBI:29985"/>
        <dbReference type="ChEBI" id="CHEBI:30616"/>
        <dbReference type="ChEBI" id="CHEBI:33019"/>
        <dbReference type="ChEBI" id="CHEBI:57540"/>
        <dbReference type="ChEBI" id="CHEBI:58359"/>
        <dbReference type="ChEBI" id="CHEBI:58437"/>
        <dbReference type="ChEBI" id="CHEBI:456215"/>
        <dbReference type="EC" id="6.3.5.1"/>
    </reaction>
</comment>
<dbReference type="Pfam" id="PF02540">
    <property type="entry name" value="NAD_synthase"/>
    <property type="match status" value="1"/>
</dbReference>
<keyword evidence="4 7" id="KW-0547">Nucleotide-binding</keyword>
<name>A0ABP9UIR0_9BACT</name>
<feature type="binding site" evidence="7">
    <location>
        <position position="196"/>
    </location>
    <ligand>
        <name>L-glutamine</name>
        <dbReference type="ChEBI" id="CHEBI:58359"/>
    </ligand>
</feature>
<feature type="active site" description="For glutaminase activity" evidence="7">
    <location>
        <position position="118"/>
    </location>
</feature>
<keyword evidence="12" id="KW-1185">Reference proteome</keyword>
<reference evidence="11 12" key="1">
    <citation type="submission" date="2024-02" db="EMBL/GenBank/DDBJ databases">
        <title>Haloferula sargassicola NBRC 104335.</title>
        <authorList>
            <person name="Ichikawa N."/>
            <person name="Katano-Makiyama Y."/>
            <person name="Hidaka K."/>
        </authorList>
    </citation>
    <scope>NUCLEOTIDE SEQUENCE [LARGE SCALE GENOMIC DNA]</scope>
    <source>
        <strain evidence="11 12">NBRC 104335</strain>
    </source>
</reference>
<dbReference type="PIRSF" id="PIRSF006630">
    <property type="entry name" value="NADS_GAT"/>
    <property type="match status" value="1"/>
</dbReference>
<organism evidence="11 12">
    <name type="scientific">Haloferula sargassicola</name>
    <dbReference type="NCBI Taxonomy" id="490096"/>
    <lineage>
        <taxon>Bacteria</taxon>
        <taxon>Pseudomonadati</taxon>
        <taxon>Verrucomicrobiota</taxon>
        <taxon>Verrucomicrobiia</taxon>
        <taxon>Verrucomicrobiales</taxon>
        <taxon>Verrucomicrobiaceae</taxon>
        <taxon>Haloferula</taxon>
    </lineage>
</organism>
<dbReference type="Pfam" id="PF00795">
    <property type="entry name" value="CN_hydrolase"/>
    <property type="match status" value="1"/>
</dbReference>
<dbReference type="InterPro" id="IPR003694">
    <property type="entry name" value="NAD_synthase"/>
</dbReference>
<comment type="caution">
    <text evidence="7">Lacks conserved residue(s) required for the propagation of feature annotation.</text>
</comment>
<comment type="caution">
    <text evidence="11">The sequence shown here is derived from an EMBL/GenBank/DDBJ whole genome shotgun (WGS) entry which is preliminary data.</text>
</comment>
<dbReference type="Gene3D" id="3.40.50.620">
    <property type="entry name" value="HUPs"/>
    <property type="match status" value="1"/>
</dbReference>
<dbReference type="InterPro" id="IPR014445">
    <property type="entry name" value="Gln-dep_NAD_synthase"/>
</dbReference>
<dbReference type="InterPro" id="IPR014729">
    <property type="entry name" value="Rossmann-like_a/b/a_fold"/>
</dbReference>
<dbReference type="InterPro" id="IPR003010">
    <property type="entry name" value="C-N_Hydrolase"/>
</dbReference>
<dbReference type="PANTHER" id="PTHR23090:SF9">
    <property type="entry name" value="GLUTAMINE-DEPENDENT NAD(+) SYNTHETASE"/>
    <property type="match status" value="1"/>
</dbReference>
<evidence type="ECO:0000256" key="8">
    <source>
        <dbReference type="PIRNR" id="PIRNR006630"/>
    </source>
</evidence>
<dbReference type="CDD" id="cd00553">
    <property type="entry name" value="NAD_synthase"/>
    <property type="match status" value="1"/>
</dbReference>
<feature type="domain" description="CN hydrolase" evidence="10">
    <location>
        <begin position="6"/>
        <end position="260"/>
    </location>
</feature>
<dbReference type="EC" id="6.3.5.1" evidence="7 8"/>
<evidence type="ECO:0000256" key="2">
    <source>
        <dbReference type="ARBA" id="ARBA00007145"/>
    </source>
</evidence>
<dbReference type="Gene3D" id="3.60.110.10">
    <property type="entry name" value="Carbon-nitrogen hydrolase"/>
    <property type="match status" value="1"/>
</dbReference>
<feature type="binding site" evidence="7">
    <location>
        <position position="124"/>
    </location>
    <ligand>
        <name>L-glutamine</name>
        <dbReference type="ChEBI" id="CHEBI:58359"/>
    </ligand>
</feature>
<evidence type="ECO:0000256" key="5">
    <source>
        <dbReference type="ARBA" id="ARBA00022840"/>
    </source>
</evidence>
<feature type="active site" description="Nucleophile; for glutaminase activity" evidence="7">
    <location>
        <position position="154"/>
    </location>
</feature>
<evidence type="ECO:0000256" key="6">
    <source>
        <dbReference type="ARBA" id="ARBA00023027"/>
    </source>
</evidence>
<keyword evidence="5 7" id="KW-0067">ATP-binding</keyword>
<gene>
    <name evidence="7 11" type="primary">nadE</name>
    <name evidence="11" type="ORF">Hsar01_00311</name>
</gene>
<dbReference type="NCBIfam" id="NF010588">
    <property type="entry name" value="PRK13981.1"/>
    <property type="match status" value="1"/>
</dbReference>
<sequence length="549" mass="60238">MPRPRMKIGIAQINAIVGDFPGNAKRLLAAYRACLDQGAELVVSPEMSLVGYPPRDLVLKSAFVPKCLQALDYLAGEIGEVPLLVGYIDFNDPEDRGQDLRNSAAFLHEGAVREKRWKTLLPTYDVFDEWRYFEPSENSEPIEWNGLRLGVTICEDIWTDAYLLRPLYDREPVDELVEKGIDLLLNLSASPYHCGKPAVRRKMIAEVCDGAKVPLVYCNSIGANDQLVFDGNSLVAMPGKGIVFEGPAFEEATVVVDLENTASTVDPPACDAEDLWKALVLGLRDYAGKTGFSSVCLGLSGGIDSALTAAVAAEALGSENVHGLTMPSPYSSGGSVVDSFALAANLGIRCDEIGISDIFCEVKSTMAPLFEGQASDVTEENMQARIRGVLLMALSNKFGHLLLTTGNKSELAVGYCTIYGDMCGGLAVISDLPKTKVYEVCRWLNREREVIPWNTIDKPPSAELRPDQKDQDTLPEYEVLDAILEMYVEKQLSVDDIVAAGHDETLVRWIQRRVDLNEWKRQQAAPGIRVTSKAFGIGRRMPIVQRFVG</sequence>
<dbReference type="NCBIfam" id="TIGR00552">
    <property type="entry name" value="nadE"/>
    <property type="match status" value="1"/>
</dbReference>
<proteinExistence type="inferred from homology"/>
<evidence type="ECO:0000256" key="7">
    <source>
        <dbReference type="HAMAP-Rule" id="MF_02090"/>
    </source>
</evidence>
<dbReference type="Proteomes" id="UP001476282">
    <property type="component" value="Unassembled WGS sequence"/>
</dbReference>
<feature type="active site" description="Proton acceptor; for glutaminase activity" evidence="7">
    <location>
        <position position="46"/>
    </location>
</feature>
<keyword evidence="6 7" id="KW-0520">NAD</keyword>
<evidence type="ECO:0000259" key="10">
    <source>
        <dbReference type="PROSITE" id="PS50263"/>
    </source>
</evidence>
<comment type="pathway">
    <text evidence="1 7 8">Cofactor biosynthesis; NAD(+) biosynthesis; NAD(+) from deamido-NAD(+) (L-Gln route): step 1/1.</text>
</comment>
<comment type="similarity">
    <text evidence="9">Belongs to the NAD synthetase family.</text>
</comment>
<evidence type="ECO:0000256" key="4">
    <source>
        <dbReference type="ARBA" id="ARBA00022741"/>
    </source>
</evidence>
<dbReference type="InterPro" id="IPR022310">
    <property type="entry name" value="NAD/GMP_synthase"/>
</dbReference>
<feature type="binding site" evidence="7">
    <location>
        <position position="381"/>
    </location>
    <ligand>
        <name>deamido-NAD(+)</name>
        <dbReference type="ChEBI" id="CHEBI:58437"/>
        <note>ligand shared between two neighboring subunits</note>
    </ligand>
</feature>
<comment type="function">
    <text evidence="7">Catalyzes the ATP-dependent amidation of deamido-NAD to form NAD. Uses L-glutamine as a nitrogen source.</text>
</comment>
<evidence type="ECO:0000313" key="12">
    <source>
        <dbReference type="Proteomes" id="UP001476282"/>
    </source>
</evidence>
<evidence type="ECO:0000256" key="9">
    <source>
        <dbReference type="RuleBase" id="RU003811"/>
    </source>
</evidence>
<keyword evidence="3 7" id="KW-0436">Ligase</keyword>
<accession>A0ABP9UIR0</accession>
<dbReference type="PROSITE" id="PS50263">
    <property type="entry name" value="CN_HYDROLASE"/>
    <property type="match status" value="1"/>
</dbReference>
<protein>
    <recommendedName>
        <fullName evidence="7 8">Glutamine-dependent NAD(+) synthetase</fullName>
        <ecNumber evidence="7 8">6.3.5.1</ecNumber>
    </recommendedName>
    <alternativeName>
        <fullName evidence="7 8">NAD(+) synthase [glutamine-hydrolyzing]</fullName>
    </alternativeName>
</protein>
<comment type="similarity">
    <text evidence="2 7 8">In the C-terminal section; belongs to the NAD synthetase family.</text>
</comment>
<feature type="binding site" evidence="7">
    <location>
        <position position="190"/>
    </location>
    <ligand>
        <name>L-glutamine</name>
        <dbReference type="ChEBI" id="CHEBI:58359"/>
    </ligand>
</feature>
<feature type="binding site" evidence="7">
    <location>
        <position position="410"/>
    </location>
    <ligand>
        <name>deamido-NAD(+)</name>
        <dbReference type="ChEBI" id="CHEBI:58437"/>
        <note>ligand shared between two neighboring subunits</note>
    </ligand>
</feature>
<dbReference type="SUPFAM" id="SSF52402">
    <property type="entry name" value="Adenine nucleotide alpha hydrolases-like"/>
    <property type="match status" value="1"/>
</dbReference>
<feature type="binding site" evidence="7">
    <location>
        <begin position="298"/>
        <end position="305"/>
    </location>
    <ligand>
        <name>ATP</name>
        <dbReference type="ChEBI" id="CHEBI:30616"/>
    </ligand>
</feature>
<feature type="binding site" evidence="7">
    <location>
        <position position="405"/>
    </location>
    <ligand>
        <name>ATP</name>
        <dbReference type="ChEBI" id="CHEBI:30616"/>
    </ligand>
</feature>
<evidence type="ECO:0000313" key="11">
    <source>
        <dbReference type="EMBL" id="GAA5481105.1"/>
    </source>
</evidence>